<dbReference type="PROSITE" id="PS51820">
    <property type="entry name" value="PA14"/>
    <property type="match status" value="1"/>
</dbReference>
<feature type="region of interest" description="Disordered" evidence="2">
    <location>
        <begin position="1"/>
        <end position="28"/>
    </location>
</feature>
<feature type="compositionally biased region" description="Basic and acidic residues" evidence="2">
    <location>
        <begin position="429"/>
        <end position="440"/>
    </location>
</feature>
<dbReference type="EnsemblMetazoa" id="CLYHEMT003024.10">
    <property type="protein sequence ID" value="CLYHEMP003024.10"/>
    <property type="gene ID" value="CLYHEMG003024"/>
</dbReference>
<proteinExistence type="predicted"/>
<evidence type="ECO:0000256" key="2">
    <source>
        <dbReference type="SAM" id="MobiDB-lite"/>
    </source>
</evidence>
<evidence type="ECO:0000313" key="5">
    <source>
        <dbReference type="Proteomes" id="UP000594262"/>
    </source>
</evidence>
<evidence type="ECO:0000256" key="1">
    <source>
        <dbReference type="ARBA" id="ARBA00022729"/>
    </source>
</evidence>
<keyword evidence="1" id="KW-0732">Signal</keyword>
<reference evidence="4" key="1">
    <citation type="submission" date="2021-01" db="UniProtKB">
        <authorList>
            <consortium name="EnsemblMetazoa"/>
        </authorList>
    </citation>
    <scope>IDENTIFICATION</scope>
</reference>
<dbReference type="OrthoDB" id="10692475at2759"/>
<dbReference type="AlphaFoldDB" id="A0A7M5V651"/>
<evidence type="ECO:0000259" key="3">
    <source>
        <dbReference type="PROSITE" id="PS51820"/>
    </source>
</evidence>
<accession>A0A7M5V651</accession>
<name>A0A7M5V651_9CNID</name>
<keyword evidence="5" id="KW-1185">Reference proteome</keyword>
<dbReference type="InterPro" id="IPR052387">
    <property type="entry name" value="Fibrocystin"/>
</dbReference>
<dbReference type="Proteomes" id="UP000594262">
    <property type="component" value="Unplaced"/>
</dbReference>
<feature type="region of interest" description="Disordered" evidence="2">
    <location>
        <begin position="422"/>
        <end position="475"/>
    </location>
</feature>
<feature type="compositionally biased region" description="Basic residues" evidence="2">
    <location>
        <begin position="443"/>
        <end position="454"/>
    </location>
</feature>
<sequence>GGGGGGGGGDAGGGGGGGGAAGGDAGAAAGSAANLGAAIAQQALAQTSAAAQSAQASQAALAASQQVAAQQTLTKAATDAANAATTAMGLMGALGTMGAAGGGAASGMAAGGGAAAGGAGAAAGGVGDLAAALAALGAGPGAGGGGGLGGGGGGGGAGGGLGALAAFGGGGGAAGGGGAFGGLGGSGLGVRSGVIREIYKGLGWRSRDLYGLVTSSRYPEKPDARSVLPLMDAPQRVGQDFGQRLYGWFRAPESGYYIFFTSCTDSCELYLSADEQEMNKQKIISQMYPSAHNQFDLHPDEQASGEIQLEGNRTYYLEGISVKHGQGDDHFSVGVQLPSGRLVRPITEDLMQQTRPLPSYIGAQVVLRPLIVNMEAPPAASVNIIEPPAIQPVFNPPKLYGNMKPNVNTKPIPVDPQFRPIHPGAYNTHHGDYKKRDTLRRGTSSHKRHYRKIRNQNPRLRSRDQIRHRSRRSLT</sequence>
<dbReference type="PANTHER" id="PTHR46769:SF2">
    <property type="entry name" value="FIBROCYSTIN-L ISOFORM 2 PRECURSOR-RELATED"/>
    <property type="match status" value="1"/>
</dbReference>
<dbReference type="InterPro" id="IPR037524">
    <property type="entry name" value="PA14/GLEYA"/>
</dbReference>
<dbReference type="PANTHER" id="PTHR46769">
    <property type="entry name" value="POLYCYSTIC KIDNEY AND HEPATIC DISEASE 1 (AUTOSOMAL RECESSIVE)-LIKE 1"/>
    <property type="match status" value="1"/>
</dbReference>
<organism evidence="4 5">
    <name type="scientific">Clytia hemisphaerica</name>
    <dbReference type="NCBI Taxonomy" id="252671"/>
    <lineage>
        <taxon>Eukaryota</taxon>
        <taxon>Metazoa</taxon>
        <taxon>Cnidaria</taxon>
        <taxon>Hydrozoa</taxon>
        <taxon>Hydroidolina</taxon>
        <taxon>Leptothecata</taxon>
        <taxon>Obeliida</taxon>
        <taxon>Clytiidae</taxon>
        <taxon>Clytia</taxon>
    </lineage>
</organism>
<feature type="domain" description="PA14" evidence="3">
    <location>
        <begin position="189"/>
        <end position="350"/>
    </location>
</feature>
<evidence type="ECO:0000313" key="4">
    <source>
        <dbReference type="EnsemblMetazoa" id="CLYHEMP003024.10"/>
    </source>
</evidence>
<feature type="compositionally biased region" description="Gly residues" evidence="2">
    <location>
        <begin position="1"/>
        <end position="25"/>
    </location>
</feature>
<protein>
    <recommendedName>
        <fullName evidence="3">PA14 domain-containing protein</fullName>
    </recommendedName>
</protein>